<dbReference type="InterPro" id="IPR010445">
    <property type="entry name" value="LapA_dom"/>
</dbReference>
<dbReference type="Pfam" id="PF06305">
    <property type="entry name" value="LapA_dom"/>
    <property type="match status" value="1"/>
</dbReference>
<dbReference type="OrthoDB" id="2237574at2"/>
<evidence type="ECO:0000256" key="5">
    <source>
        <dbReference type="SAM" id="Coils"/>
    </source>
</evidence>
<organism evidence="8 9">
    <name type="scientific">Streptococcus cuniculi</name>
    <dbReference type="NCBI Taxonomy" id="1432788"/>
    <lineage>
        <taxon>Bacteria</taxon>
        <taxon>Bacillati</taxon>
        <taxon>Bacillota</taxon>
        <taxon>Bacilli</taxon>
        <taxon>Lactobacillales</taxon>
        <taxon>Streptococcaceae</taxon>
        <taxon>Streptococcus</taxon>
    </lineage>
</organism>
<keyword evidence="1" id="KW-1003">Cell membrane</keyword>
<evidence type="ECO:0000256" key="2">
    <source>
        <dbReference type="ARBA" id="ARBA00022692"/>
    </source>
</evidence>
<keyword evidence="9" id="KW-1185">Reference proteome</keyword>
<dbReference type="PANTHER" id="PTHR41335">
    <property type="entry name" value="MEMBRANE PROTEIN-RELATED"/>
    <property type="match status" value="1"/>
</dbReference>
<evidence type="ECO:0000313" key="9">
    <source>
        <dbReference type="Proteomes" id="UP000186890"/>
    </source>
</evidence>
<gene>
    <name evidence="8" type="ORF">BU202_03260</name>
</gene>
<evidence type="ECO:0000256" key="4">
    <source>
        <dbReference type="ARBA" id="ARBA00023136"/>
    </source>
</evidence>
<sequence length="115" mass="12947">MKTKLHYIAILLLVLLIAGLSLANMETVKVSYLFGHFQLPLIILILVSVLLGAIVASLLGLSKQFSIKAELKQAKKELENQKQRLEEKVAQVQLELNQQKQLLANQTTQEEQIIE</sequence>
<keyword evidence="5" id="KW-0175">Coiled coil</keyword>
<feature type="domain" description="Lipopolysaccharide assembly protein A" evidence="7">
    <location>
        <begin position="24"/>
        <end position="86"/>
    </location>
</feature>
<evidence type="ECO:0000313" key="8">
    <source>
        <dbReference type="EMBL" id="OLF48646.1"/>
    </source>
</evidence>
<keyword evidence="2 6" id="KW-0812">Transmembrane</keyword>
<accession>A0A1Q8EA24</accession>
<evidence type="ECO:0000256" key="1">
    <source>
        <dbReference type="ARBA" id="ARBA00022475"/>
    </source>
</evidence>
<protein>
    <recommendedName>
        <fullName evidence="7">Lipopolysaccharide assembly protein A domain-containing protein</fullName>
    </recommendedName>
</protein>
<proteinExistence type="predicted"/>
<feature type="coiled-coil region" evidence="5">
    <location>
        <begin position="61"/>
        <end position="109"/>
    </location>
</feature>
<dbReference type="Proteomes" id="UP000186890">
    <property type="component" value="Unassembled WGS sequence"/>
</dbReference>
<evidence type="ECO:0000259" key="7">
    <source>
        <dbReference type="Pfam" id="PF06305"/>
    </source>
</evidence>
<keyword evidence="3 6" id="KW-1133">Transmembrane helix</keyword>
<feature type="transmembrane region" description="Helical" evidence="6">
    <location>
        <begin position="39"/>
        <end position="61"/>
    </location>
</feature>
<dbReference type="EMBL" id="MSJM01000002">
    <property type="protein sequence ID" value="OLF48646.1"/>
    <property type="molecule type" value="Genomic_DNA"/>
</dbReference>
<name>A0A1Q8EA24_9STRE</name>
<keyword evidence="4 6" id="KW-0472">Membrane</keyword>
<comment type="caution">
    <text evidence="8">The sequence shown here is derived from an EMBL/GenBank/DDBJ whole genome shotgun (WGS) entry which is preliminary data.</text>
</comment>
<dbReference type="GO" id="GO:0005886">
    <property type="term" value="C:plasma membrane"/>
    <property type="evidence" value="ECO:0007669"/>
    <property type="project" value="InterPro"/>
</dbReference>
<dbReference type="AlphaFoldDB" id="A0A1Q8EA24"/>
<reference evidence="9" key="1">
    <citation type="submission" date="2016-12" db="EMBL/GenBank/DDBJ databases">
        <authorList>
            <person name="Gulvik C.A."/>
        </authorList>
    </citation>
    <scope>NUCLEOTIDE SEQUENCE [LARGE SCALE GENOMIC DNA]</scope>
    <source>
        <strain evidence="9">NED12-00049-6B</strain>
    </source>
</reference>
<evidence type="ECO:0000256" key="6">
    <source>
        <dbReference type="SAM" id="Phobius"/>
    </source>
</evidence>
<evidence type="ECO:0000256" key="3">
    <source>
        <dbReference type="ARBA" id="ARBA00022989"/>
    </source>
</evidence>
<dbReference type="PANTHER" id="PTHR41335:SF1">
    <property type="entry name" value="MEMBRANE PROTEIN"/>
    <property type="match status" value="1"/>
</dbReference>